<dbReference type="EMBL" id="LAVV01008912">
    <property type="protein sequence ID" value="KNZ51668.1"/>
    <property type="molecule type" value="Genomic_DNA"/>
</dbReference>
<comment type="caution">
    <text evidence="4">The sequence shown here is derived from an EMBL/GenBank/DDBJ whole genome shotgun (WGS) entry which is preliminary data.</text>
</comment>
<evidence type="ECO:0000256" key="1">
    <source>
        <dbReference type="ARBA" id="ARBA00001968"/>
    </source>
</evidence>
<name>A0A0L6USZ8_9BASI</name>
<reference evidence="4 5" key="1">
    <citation type="submission" date="2015-08" db="EMBL/GenBank/DDBJ databases">
        <title>Next Generation Sequencing and Analysis of the Genome of Puccinia sorghi L Schw, the Causal Agent of Maize Common Rust.</title>
        <authorList>
            <person name="Rochi L."/>
            <person name="Burguener G."/>
            <person name="Darino M."/>
            <person name="Turjanski A."/>
            <person name="Kreff E."/>
            <person name="Dieguez M.J."/>
            <person name="Sacco F."/>
        </authorList>
    </citation>
    <scope>NUCLEOTIDE SEQUENCE [LARGE SCALE GENOMIC DNA]</scope>
    <source>
        <strain evidence="4 5">RO10H11247</strain>
    </source>
</reference>
<accession>A0A0L6USZ8</accession>
<evidence type="ECO:0000259" key="3">
    <source>
        <dbReference type="Pfam" id="PF13359"/>
    </source>
</evidence>
<feature type="domain" description="DDE Tnp4" evidence="3">
    <location>
        <begin position="30"/>
        <end position="145"/>
    </location>
</feature>
<organism evidence="4 5">
    <name type="scientific">Puccinia sorghi</name>
    <dbReference type="NCBI Taxonomy" id="27349"/>
    <lineage>
        <taxon>Eukaryota</taxon>
        <taxon>Fungi</taxon>
        <taxon>Dikarya</taxon>
        <taxon>Basidiomycota</taxon>
        <taxon>Pucciniomycotina</taxon>
        <taxon>Pucciniomycetes</taxon>
        <taxon>Pucciniales</taxon>
        <taxon>Pucciniaceae</taxon>
        <taxon>Puccinia</taxon>
    </lineage>
</organism>
<evidence type="ECO:0000313" key="4">
    <source>
        <dbReference type="EMBL" id="KNZ51668.1"/>
    </source>
</evidence>
<dbReference type="InterPro" id="IPR027806">
    <property type="entry name" value="HARBI1_dom"/>
</dbReference>
<gene>
    <name evidence="4" type="ORF">VP01_386g12</name>
</gene>
<dbReference type="STRING" id="27349.A0A0L6USZ8"/>
<sequence length="164" mass="18621">MFLTCLFFLIHCNTDFLKKGNILPGQMLRPSIDPQDYYLQKISYGVATLVVCDNKKWILNYLTGWPGCSHDTRVWDKCELHQKEAQIFSPGQYLIGDSGCLMDSKLVPTFIKPPHSSIPCLRKKFNQHLASLRVCNKHCIGVFKGFLSIILRAQNGAQFGRING</sequence>
<dbReference type="AlphaFoldDB" id="A0A0L6USZ8"/>
<dbReference type="VEuPathDB" id="FungiDB:VP01_386g12"/>
<evidence type="ECO:0000256" key="2">
    <source>
        <dbReference type="ARBA" id="ARBA00022723"/>
    </source>
</evidence>
<evidence type="ECO:0000313" key="5">
    <source>
        <dbReference type="Proteomes" id="UP000037035"/>
    </source>
</evidence>
<dbReference type="OrthoDB" id="2505664at2759"/>
<dbReference type="Proteomes" id="UP000037035">
    <property type="component" value="Unassembled WGS sequence"/>
</dbReference>
<protein>
    <recommendedName>
        <fullName evidence="3">DDE Tnp4 domain-containing protein</fullName>
    </recommendedName>
</protein>
<comment type="cofactor">
    <cofactor evidence="1">
        <name>a divalent metal cation</name>
        <dbReference type="ChEBI" id="CHEBI:60240"/>
    </cofactor>
</comment>
<dbReference type="Pfam" id="PF13359">
    <property type="entry name" value="DDE_Tnp_4"/>
    <property type="match status" value="1"/>
</dbReference>
<dbReference type="GO" id="GO:0046872">
    <property type="term" value="F:metal ion binding"/>
    <property type="evidence" value="ECO:0007669"/>
    <property type="project" value="UniProtKB-KW"/>
</dbReference>
<keyword evidence="5" id="KW-1185">Reference proteome</keyword>
<keyword evidence="2" id="KW-0479">Metal-binding</keyword>
<proteinExistence type="predicted"/>